<dbReference type="Proteomes" id="UP000570517">
    <property type="component" value="Unassembled WGS sequence"/>
</dbReference>
<dbReference type="EMBL" id="JABFYL010000049">
    <property type="protein sequence ID" value="NVN53726.1"/>
    <property type="molecule type" value="Genomic_DNA"/>
</dbReference>
<organism evidence="4 5">
    <name type="scientific">Mycolicibacterium hippocampi</name>
    <dbReference type="NCBI Taxonomy" id="659824"/>
    <lineage>
        <taxon>Bacteria</taxon>
        <taxon>Bacillati</taxon>
        <taxon>Actinomycetota</taxon>
        <taxon>Actinomycetes</taxon>
        <taxon>Mycobacteriales</taxon>
        <taxon>Mycobacteriaceae</taxon>
        <taxon>Mycolicibacterium</taxon>
    </lineage>
</organism>
<dbReference type="PANTHER" id="PTHR12526:SF634">
    <property type="entry name" value="BLL3361 PROTEIN"/>
    <property type="match status" value="1"/>
</dbReference>
<comment type="caution">
    <text evidence="4">The sequence shown here is derived from an EMBL/GenBank/DDBJ whole genome shotgun (WGS) entry which is preliminary data.</text>
</comment>
<evidence type="ECO:0000313" key="4">
    <source>
        <dbReference type="EMBL" id="NVN53726.1"/>
    </source>
</evidence>
<evidence type="ECO:0000256" key="1">
    <source>
        <dbReference type="ARBA" id="ARBA00022676"/>
    </source>
</evidence>
<dbReference type="Gene3D" id="3.40.50.2000">
    <property type="entry name" value="Glycogen Phosphorylase B"/>
    <property type="match status" value="2"/>
</dbReference>
<sequence>MTELHPRGGEHPQVGRVTLIVGPGDRFLSGVSYYTALLTSALAEQGPVAVLLLRRLCPRALYPGRARVGRTDGALPLPQVPVFNGLDWFWGFSAVRAWRFWRSIRPSVVVLQWWTGTVLHSYLSMAWLAKRAGARLVIEFHELQDVGEASLPLAGRYTRAGMQLLLRRADAIVVHSEFDQHELRRAYPQFAQLPIEVIQHGPYTHHVGTAQPDGRVSQRRCPTKRGGPIRVLIFGVVRPYKGHAELAAAIPILKASGLDIHLSVVGEVWQDYRRPLKELRAALPADRLTIVDRYVADDEVPGFFSAADLIVLPYRRSSASGPLHIAMSCGLPVVTTSVGGLVEATAGYTGAVLVSPCDPTALAEGIRKALPLIGITHTDPHSWRWSAQRYVSLLNRIDADWICSAPVAESRAEEASVPVELV</sequence>
<feature type="domain" description="Glycosyltransferase subfamily 4-like N-terminal" evidence="3">
    <location>
        <begin position="29"/>
        <end position="188"/>
    </location>
</feature>
<protein>
    <submittedName>
        <fullName evidence="4">Glycosyl transferase, group 1 family protein</fullName>
    </submittedName>
</protein>
<dbReference type="Pfam" id="PF13692">
    <property type="entry name" value="Glyco_trans_1_4"/>
    <property type="match status" value="1"/>
</dbReference>
<evidence type="ECO:0000259" key="3">
    <source>
        <dbReference type="Pfam" id="PF13579"/>
    </source>
</evidence>
<reference evidence="4 5" key="1">
    <citation type="submission" date="2020-05" db="EMBL/GenBank/DDBJ databases">
        <title>Draft genome sequence of Mycobacterium hippocampi DL, isolated from European seabass, Dicentrarchus labrax, reared in fish farms.</title>
        <authorList>
            <person name="Stathopoulou P."/>
            <person name="Asimakis E."/>
            <person name="Tzokas K."/>
            <person name="Batargias C."/>
            <person name="Tsiamis G."/>
        </authorList>
    </citation>
    <scope>NUCLEOTIDE SEQUENCE [LARGE SCALE GENOMIC DNA]</scope>
    <source>
        <strain evidence="4 5">DL</strain>
    </source>
</reference>
<name>A0A850Q237_9MYCO</name>
<dbReference type="GO" id="GO:0016757">
    <property type="term" value="F:glycosyltransferase activity"/>
    <property type="evidence" value="ECO:0007669"/>
    <property type="project" value="UniProtKB-KW"/>
</dbReference>
<keyword evidence="1" id="KW-0328">Glycosyltransferase</keyword>
<evidence type="ECO:0000256" key="2">
    <source>
        <dbReference type="ARBA" id="ARBA00022679"/>
    </source>
</evidence>
<accession>A0A850Q237</accession>
<dbReference type="PANTHER" id="PTHR12526">
    <property type="entry name" value="GLYCOSYLTRANSFERASE"/>
    <property type="match status" value="1"/>
</dbReference>
<dbReference type="SUPFAM" id="SSF53756">
    <property type="entry name" value="UDP-Glycosyltransferase/glycogen phosphorylase"/>
    <property type="match status" value="1"/>
</dbReference>
<dbReference type="AlphaFoldDB" id="A0A850Q237"/>
<dbReference type="InterPro" id="IPR028098">
    <property type="entry name" value="Glyco_trans_4-like_N"/>
</dbReference>
<gene>
    <name evidence="4" type="ORF">HLY00_4077</name>
</gene>
<keyword evidence="2 4" id="KW-0808">Transferase</keyword>
<evidence type="ECO:0000313" key="5">
    <source>
        <dbReference type="Proteomes" id="UP000570517"/>
    </source>
</evidence>
<proteinExistence type="predicted"/>
<dbReference type="Pfam" id="PF13579">
    <property type="entry name" value="Glyco_trans_4_4"/>
    <property type="match status" value="1"/>
</dbReference>
<dbReference type="CDD" id="cd03801">
    <property type="entry name" value="GT4_PimA-like"/>
    <property type="match status" value="1"/>
</dbReference>
<keyword evidence="5" id="KW-1185">Reference proteome</keyword>